<sequence length="301" mass="32161">MQSSSRSWIVIGVAVLLGAGLAWAGSTGSAALGPLSLFAMAVAAAYLLQWLAFVPSWLAKTERFYDLTGGISYLAITVFLLLANPGRGAAAWIVGAMVVLWSARLALFLFTRVLRSGGDGRFDEIKQQPVRLLQTWTLQGLWITATAGTAWAVLSDPSGRGIDAWLVIGALIWVVGLGVEAAADAQKRAFAARKENRGRFITTGLWASSRHPNYLGEIVLWIGVAVAAVPSLHGAAWVLLVSPLFVTLLITKVSGVPLLEKRAEARWGGDPAYRAYVQSTPILLPWVGRKGPWAASKEATA</sequence>
<reference evidence="2 3" key="1">
    <citation type="submission" date="2018-07" db="EMBL/GenBank/DDBJ databases">
        <title>Arthrobacter sp. nov., isolated from raw cow's milk with high bacterial count.</title>
        <authorList>
            <person name="Hahne J."/>
            <person name="Isele D."/>
            <person name="Lipski A."/>
        </authorList>
    </citation>
    <scope>NUCLEOTIDE SEQUENCE [LARGE SCALE GENOMIC DNA]</scope>
    <source>
        <strain evidence="2 3">JZ R-35</strain>
    </source>
</reference>
<proteinExistence type="predicted"/>
<name>A0A399JE97_9MICC</name>
<dbReference type="PANTHER" id="PTHR32251">
    <property type="entry name" value="3-OXO-5-ALPHA-STEROID 4-DEHYDROGENASE"/>
    <property type="match status" value="1"/>
</dbReference>
<dbReference type="PROSITE" id="PS50244">
    <property type="entry name" value="S5A_REDUCTASE"/>
    <property type="match status" value="1"/>
</dbReference>
<dbReference type="RefSeq" id="WP_119423701.1">
    <property type="nucleotide sequence ID" value="NZ_QQXK01000004.1"/>
</dbReference>
<keyword evidence="3" id="KW-1185">Reference proteome</keyword>
<dbReference type="InterPro" id="IPR010721">
    <property type="entry name" value="UstE-like"/>
</dbReference>
<evidence type="ECO:0000313" key="2">
    <source>
        <dbReference type="EMBL" id="RII43330.1"/>
    </source>
</evidence>
<keyword evidence="1" id="KW-0472">Membrane</keyword>
<dbReference type="Proteomes" id="UP000265419">
    <property type="component" value="Unassembled WGS sequence"/>
</dbReference>
<evidence type="ECO:0000313" key="3">
    <source>
        <dbReference type="Proteomes" id="UP000265419"/>
    </source>
</evidence>
<keyword evidence="1" id="KW-1133">Transmembrane helix</keyword>
<dbReference type="GO" id="GO:0016020">
    <property type="term" value="C:membrane"/>
    <property type="evidence" value="ECO:0007669"/>
    <property type="project" value="TreeGrafter"/>
</dbReference>
<feature type="transmembrane region" description="Helical" evidence="1">
    <location>
        <begin position="164"/>
        <end position="183"/>
    </location>
</feature>
<dbReference type="Gene3D" id="1.20.120.1630">
    <property type="match status" value="1"/>
</dbReference>
<feature type="transmembrane region" description="Helical" evidence="1">
    <location>
        <begin position="132"/>
        <end position="152"/>
    </location>
</feature>
<dbReference type="EMBL" id="QQXK01000004">
    <property type="protein sequence ID" value="RII43330.1"/>
    <property type="molecule type" value="Genomic_DNA"/>
</dbReference>
<keyword evidence="1" id="KW-0812">Transmembrane</keyword>
<organism evidence="2 3">
    <name type="scientific">Galactobacter valiniphilus</name>
    <dbReference type="NCBI Taxonomy" id="2676122"/>
    <lineage>
        <taxon>Bacteria</taxon>
        <taxon>Bacillati</taxon>
        <taxon>Actinomycetota</taxon>
        <taxon>Actinomycetes</taxon>
        <taxon>Micrococcales</taxon>
        <taxon>Micrococcaceae</taxon>
        <taxon>Galactobacter</taxon>
    </lineage>
</organism>
<gene>
    <name evidence="2" type="ORF">DWB68_03260</name>
</gene>
<feature type="transmembrane region" description="Helical" evidence="1">
    <location>
        <begin position="214"/>
        <end position="232"/>
    </location>
</feature>
<comment type="caution">
    <text evidence="2">The sequence shown here is derived from an EMBL/GenBank/DDBJ whole genome shotgun (WGS) entry which is preliminary data.</text>
</comment>
<dbReference type="Pfam" id="PF06966">
    <property type="entry name" value="DUF1295"/>
    <property type="match status" value="1"/>
</dbReference>
<evidence type="ECO:0000256" key="1">
    <source>
        <dbReference type="SAM" id="Phobius"/>
    </source>
</evidence>
<protein>
    <submittedName>
        <fullName evidence="2">DUF1295 domain-containing protein</fullName>
    </submittedName>
</protein>
<dbReference type="AlphaFoldDB" id="A0A399JE97"/>
<accession>A0A399JE97</accession>
<feature type="transmembrane region" description="Helical" evidence="1">
    <location>
        <begin position="64"/>
        <end position="83"/>
    </location>
</feature>
<feature type="transmembrane region" description="Helical" evidence="1">
    <location>
        <begin position="89"/>
        <end position="111"/>
    </location>
</feature>
<dbReference type="PANTHER" id="PTHR32251:SF17">
    <property type="entry name" value="STEROID 5-ALPHA REDUCTASE C-TERMINAL DOMAIN-CONTAINING PROTEIN"/>
    <property type="match status" value="1"/>
</dbReference>
<feature type="transmembrane region" description="Helical" evidence="1">
    <location>
        <begin position="34"/>
        <end position="52"/>
    </location>
</feature>